<dbReference type="OrthoDB" id="6260144at2759"/>
<keyword evidence="1 2" id="KW-0175">Coiled coil</keyword>
<accession>A0A8S4NNG0</accession>
<dbReference type="PANTHER" id="PTHR13103">
    <property type="entry name" value="SCHWANNOMIN INTERACTING PROTEIN 1"/>
    <property type="match status" value="1"/>
</dbReference>
<feature type="compositionally biased region" description="Polar residues" evidence="3">
    <location>
        <begin position="138"/>
        <end position="148"/>
    </location>
</feature>
<evidence type="ECO:0000313" key="5">
    <source>
        <dbReference type="EMBL" id="CAH1782268.1"/>
    </source>
</evidence>
<feature type="compositionally biased region" description="Pro residues" evidence="3">
    <location>
        <begin position="156"/>
        <end position="165"/>
    </location>
</feature>
<keyword evidence="6" id="KW-1185">Reference proteome</keyword>
<feature type="coiled-coil region" evidence="2">
    <location>
        <begin position="272"/>
        <end position="338"/>
    </location>
</feature>
<evidence type="ECO:0000256" key="3">
    <source>
        <dbReference type="SAM" id="MobiDB-lite"/>
    </source>
</evidence>
<reference evidence="5" key="1">
    <citation type="submission" date="2022-03" db="EMBL/GenBank/DDBJ databases">
        <authorList>
            <person name="Martin C."/>
        </authorList>
    </citation>
    <scope>NUCLEOTIDE SEQUENCE</scope>
</reference>
<dbReference type="InterPro" id="IPR039045">
    <property type="entry name" value="SCHIP_1"/>
</dbReference>
<dbReference type="AlphaFoldDB" id="A0A8S4NNG0"/>
<sequence>MYDVNGAMVAEESDVLSPRKRRLTAAISHIPPAALTGMCDIIGAGDNADESMEDDEDPMLMFNWKIINPSWQPTLFEKNRRNEREEIRRKLAMGDEDYYGGERTLKKPNLSTRLQSGMNLQICFMNEAHEQSEAEAKSPNTAEPTQIQPVPAVPENTPPPKPPRLSPDVLADSLQIERKEGEEEEDFLARQAKLQADARMALAQIDPRDFATKLQEDVKMALAQAPAMAHMQLQVEKQAKKKSPIAEMVGIPGFGDGRRKKLERHLLLDMNIAQLQVVVNDLHTQIENLNEQLMRLLVERDDLHMEQDSKLVDIEDLTRRYQELNEKYNTQLQQQQQQ</sequence>
<proteinExistence type="predicted"/>
<evidence type="ECO:0000256" key="1">
    <source>
        <dbReference type="ARBA" id="ARBA00023054"/>
    </source>
</evidence>
<dbReference type="EMBL" id="CAIIXF020000004">
    <property type="protein sequence ID" value="CAH1782268.1"/>
    <property type="molecule type" value="Genomic_DNA"/>
</dbReference>
<evidence type="ECO:0000259" key="4">
    <source>
        <dbReference type="Pfam" id="PF10148"/>
    </source>
</evidence>
<evidence type="ECO:0000256" key="2">
    <source>
        <dbReference type="SAM" id="Coils"/>
    </source>
</evidence>
<feature type="domain" description="Schwannomin interacting protein 1 C-terminal" evidence="4">
    <location>
        <begin position="212"/>
        <end position="322"/>
    </location>
</feature>
<name>A0A8S4NNG0_OWEFU</name>
<comment type="caution">
    <text evidence="5">The sequence shown here is derived from an EMBL/GenBank/DDBJ whole genome shotgun (WGS) entry which is preliminary data.</text>
</comment>
<feature type="non-terminal residue" evidence="5">
    <location>
        <position position="1"/>
    </location>
</feature>
<dbReference type="GO" id="GO:0035332">
    <property type="term" value="P:positive regulation of hippo signaling"/>
    <property type="evidence" value="ECO:0007669"/>
    <property type="project" value="TreeGrafter"/>
</dbReference>
<dbReference type="Proteomes" id="UP000749559">
    <property type="component" value="Unassembled WGS sequence"/>
</dbReference>
<feature type="region of interest" description="Disordered" evidence="3">
    <location>
        <begin position="129"/>
        <end position="168"/>
    </location>
</feature>
<dbReference type="InterPro" id="IPR015649">
    <property type="entry name" value="SCHIP_1_C"/>
</dbReference>
<gene>
    <name evidence="5" type="ORF">OFUS_LOCUS8734</name>
</gene>
<dbReference type="PANTHER" id="PTHR13103:SF2">
    <property type="entry name" value="IQCJ-SCHIP1 READTHROUGH TRANSCRIPT PROTEIN-RELATED"/>
    <property type="match status" value="1"/>
</dbReference>
<dbReference type="GO" id="GO:0005886">
    <property type="term" value="C:plasma membrane"/>
    <property type="evidence" value="ECO:0007669"/>
    <property type="project" value="TreeGrafter"/>
</dbReference>
<organism evidence="5 6">
    <name type="scientific">Owenia fusiformis</name>
    <name type="common">Polychaete worm</name>
    <dbReference type="NCBI Taxonomy" id="6347"/>
    <lineage>
        <taxon>Eukaryota</taxon>
        <taxon>Metazoa</taxon>
        <taxon>Spiralia</taxon>
        <taxon>Lophotrochozoa</taxon>
        <taxon>Annelida</taxon>
        <taxon>Polychaeta</taxon>
        <taxon>Sedentaria</taxon>
        <taxon>Canalipalpata</taxon>
        <taxon>Sabellida</taxon>
        <taxon>Oweniida</taxon>
        <taxon>Oweniidae</taxon>
        <taxon>Owenia</taxon>
    </lineage>
</organism>
<feature type="domain" description="Schwannomin interacting protein 1 C-terminal" evidence="4">
    <location>
        <begin position="80"/>
        <end position="205"/>
    </location>
</feature>
<dbReference type="Pfam" id="PF10148">
    <property type="entry name" value="SCHIP-1_C"/>
    <property type="match status" value="2"/>
</dbReference>
<dbReference type="GO" id="GO:0030054">
    <property type="term" value="C:cell junction"/>
    <property type="evidence" value="ECO:0007669"/>
    <property type="project" value="TreeGrafter"/>
</dbReference>
<protein>
    <recommendedName>
        <fullName evidence="4">Schwannomin interacting protein 1 C-terminal domain-containing protein</fullName>
    </recommendedName>
</protein>
<evidence type="ECO:0000313" key="6">
    <source>
        <dbReference type="Proteomes" id="UP000749559"/>
    </source>
</evidence>